<dbReference type="PRINTS" id="PR00113">
    <property type="entry name" value="ALKPHPHTASE"/>
</dbReference>
<dbReference type="SMART" id="SM00098">
    <property type="entry name" value="alkPPc"/>
    <property type="match status" value="1"/>
</dbReference>
<evidence type="ECO:0000256" key="3">
    <source>
        <dbReference type="PIRSR" id="PIRSR601952-2"/>
    </source>
</evidence>
<reference evidence="5 6" key="1">
    <citation type="submission" date="2018-08" db="EMBL/GenBank/DDBJ databases">
        <title>Genomic Encyclopedia of Archaeal and Bacterial Type Strains, Phase II (KMG-II): from individual species to whole genera.</title>
        <authorList>
            <person name="Goeker M."/>
        </authorList>
    </citation>
    <scope>NUCLEOTIDE SEQUENCE [LARGE SCALE GENOMIC DNA]</scope>
    <source>
        <strain evidence="5 6">DSM 5002</strain>
    </source>
</reference>
<dbReference type="GO" id="GO:0004035">
    <property type="term" value="F:alkaline phosphatase activity"/>
    <property type="evidence" value="ECO:0007669"/>
    <property type="project" value="TreeGrafter"/>
</dbReference>
<feature type="binding site" evidence="3">
    <location>
        <position position="283"/>
    </location>
    <ligand>
        <name>Zn(2+)</name>
        <dbReference type="ChEBI" id="CHEBI:29105"/>
        <label>2</label>
    </ligand>
</feature>
<comment type="similarity">
    <text evidence="4">Belongs to the alkaline phosphatase family.</text>
</comment>
<organism evidence="5 6">
    <name type="scientific">Dichotomicrobium thermohalophilum</name>
    <dbReference type="NCBI Taxonomy" id="933063"/>
    <lineage>
        <taxon>Bacteria</taxon>
        <taxon>Pseudomonadati</taxon>
        <taxon>Pseudomonadota</taxon>
        <taxon>Alphaproteobacteria</taxon>
        <taxon>Hyphomicrobiales</taxon>
        <taxon>Hyphomicrobiaceae</taxon>
        <taxon>Dichotomicrobium</taxon>
    </lineage>
</organism>
<dbReference type="GO" id="GO:0046872">
    <property type="term" value="F:metal ion binding"/>
    <property type="evidence" value="ECO:0007669"/>
    <property type="project" value="UniProtKB-KW"/>
</dbReference>
<dbReference type="Gene3D" id="3.40.720.10">
    <property type="entry name" value="Alkaline Phosphatase, subunit A"/>
    <property type="match status" value="1"/>
</dbReference>
<feature type="active site" description="Phosphoserine intermediate" evidence="2">
    <location>
        <position position="77"/>
    </location>
</feature>
<keyword evidence="3" id="KW-0479">Metal-binding</keyword>
<name>A0A397PIM4_9HYPH</name>
<feature type="binding site" evidence="3">
    <location>
        <position position="33"/>
    </location>
    <ligand>
        <name>Zn(2+)</name>
        <dbReference type="ChEBI" id="CHEBI:29105"/>
        <label>2</label>
    </ligand>
</feature>
<comment type="caution">
    <text evidence="5">The sequence shown here is derived from an EMBL/GenBank/DDBJ whole genome shotgun (WGS) entry which is preliminary data.</text>
</comment>
<dbReference type="InterPro" id="IPR001952">
    <property type="entry name" value="Alkaline_phosphatase"/>
</dbReference>
<dbReference type="PANTHER" id="PTHR11596:SF5">
    <property type="entry name" value="ALKALINE PHOSPHATASE"/>
    <property type="match status" value="1"/>
</dbReference>
<comment type="cofactor">
    <cofactor evidence="3">
        <name>Zn(2+)</name>
        <dbReference type="ChEBI" id="CHEBI:29105"/>
    </cofactor>
    <text evidence="3">Binds 2 Zn(2+) ions.</text>
</comment>
<protein>
    <submittedName>
        <fullName evidence="5">Alkaline phosphatase</fullName>
    </submittedName>
</protein>
<dbReference type="Proteomes" id="UP000266273">
    <property type="component" value="Unassembled WGS sequence"/>
</dbReference>
<accession>A0A397PIM4</accession>
<evidence type="ECO:0000313" key="6">
    <source>
        <dbReference type="Proteomes" id="UP000266273"/>
    </source>
</evidence>
<keyword evidence="6" id="KW-1185">Reference proteome</keyword>
<gene>
    <name evidence="5" type="ORF">BXY53_2306</name>
</gene>
<evidence type="ECO:0000256" key="2">
    <source>
        <dbReference type="PIRSR" id="PIRSR601952-1"/>
    </source>
</evidence>
<dbReference type="SUPFAM" id="SSF53649">
    <property type="entry name" value="Alkaline phosphatase-like"/>
    <property type="match status" value="1"/>
</dbReference>
<evidence type="ECO:0000313" key="5">
    <source>
        <dbReference type="EMBL" id="RIA47739.1"/>
    </source>
</evidence>
<evidence type="ECO:0000256" key="4">
    <source>
        <dbReference type="RuleBase" id="RU003946"/>
    </source>
</evidence>
<feature type="binding site" evidence="3">
    <location>
        <position position="325"/>
    </location>
    <ligand>
        <name>Zn(2+)</name>
        <dbReference type="ChEBI" id="CHEBI:29105"/>
        <label>2</label>
    </ligand>
</feature>
<feature type="binding site" evidence="3">
    <location>
        <position position="33"/>
    </location>
    <ligand>
        <name>Mg(2+)</name>
        <dbReference type="ChEBI" id="CHEBI:18420"/>
    </ligand>
</feature>
<dbReference type="AlphaFoldDB" id="A0A397PIM4"/>
<dbReference type="EMBL" id="QXDF01000002">
    <property type="protein sequence ID" value="RIA47739.1"/>
    <property type="molecule type" value="Genomic_DNA"/>
</dbReference>
<proteinExistence type="inferred from homology"/>
<dbReference type="OrthoDB" id="9794455at2"/>
<keyword evidence="3" id="KW-0862">Zinc</keyword>
<feature type="binding site" evidence="3">
    <location>
        <position position="278"/>
    </location>
    <ligand>
        <name>Mg(2+)</name>
        <dbReference type="ChEBI" id="CHEBI:18420"/>
    </ligand>
</feature>
<evidence type="ECO:0000256" key="1">
    <source>
        <dbReference type="ARBA" id="ARBA00022553"/>
    </source>
</evidence>
<keyword evidence="1" id="KW-0597">Phosphoprotein</keyword>
<dbReference type="InterPro" id="IPR017850">
    <property type="entry name" value="Alkaline_phosphatase_core_sf"/>
</dbReference>
<keyword evidence="3" id="KW-0460">Magnesium</keyword>
<sequence length="432" mass="45179">MKGLVLALLIAVIAPLDIVHAQRHGNVIFFHPDGAGLNHWTALRMREVGPDGRLNYDALPAMAIYTGHMKDALTGTSHGGATTHAYGVKVPGDSFGMHGDRPITAASGADQSLMEQARDAGRAVGVVQTGHIAEPGTAVFLASSEDRGNRQDIAAQVIASGAQVIMAGGEKYLLPEGVEGAHGEGQRTDGRNLIQEAETAGYTVVYNAAELAALDLSEVEKLLGVFASGHTFNDQAEQENAREGKGAYVAGAPTVAQMAEAALAVLSRSDDGFFLVVEEEGSDNLANANNARGTLEALRRADEAVGVLHDFVRENPDTLLLMTSDSDAGGMQVLGPDPRYAVAPGDVVPGSGPNGAPLDGKAGTGTPPFMSAPDRRGKRWPFAIAWASYFDVSGGILVRGAGLNAHMVRGVVDNTEIYDIMHATLFGQKPAR</sequence>
<comment type="cofactor">
    <cofactor evidence="3">
        <name>Mg(2+)</name>
        <dbReference type="ChEBI" id="CHEBI:18420"/>
    </cofactor>
    <text evidence="3">Binds 1 Mg(2+) ion.</text>
</comment>
<dbReference type="RefSeq" id="WP_119062098.1">
    <property type="nucleotide sequence ID" value="NZ_QXDF01000002.1"/>
</dbReference>
<dbReference type="Pfam" id="PF00245">
    <property type="entry name" value="Alk_phosphatase"/>
    <property type="match status" value="1"/>
</dbReference>
<dbReference type="PANTHER" id="PTHR11596">
    <property type="entry name" value="ALKALINE PHOSPHATASE"/>
    <property type="match status" value="1"/>
</dbReference>